<evidence type="ECO:0000256" key="2">
    <source>
        <dbReference type="ARBA" id="ARBA00022517"/>
    </source>
</evidence>
<dbReference type="GO" id="GO:0005829">
    <property type="term" value="C:cytosol"/>
    <property type="evidence" value="ECO:0007669"/>
    <property type="project" value="TreeGrafter"/>
</dbReference>
<proteinExistence type="predicted"/>
<evidence type="ECO:0000313" key="5">
    <source>
        <dbReference type="Proteomes" id="UP000216312"/>
    </source>
</evidence>
<keyword evidence="1" id="KW-0963">Cytoplasm</keyword>
<protein>
    <recommendedName>
        <fullName evidence="3">Ribosome maturation factor RimP N-terminal domain-containing protein</fullName>
    </recommendedName>
</protein>
<comment type="caution">
    <text evidence="4">The sequence shown here is derived from an EMBL/GenBank/DDBJ whole genome shotgun (WGS) entry which is preliminary data.</text>
</comment>
<sequence>MRLNKSEIIAKVRSLVERVIENTDIFLVDIEAHGTVNNAYIRVFVDTPHRITIDQCVYVSRELKKYLDMDNSIGNYTLEVSSPGGRKRRY</sequence>
<organism evidence="4 5">
    <name type="scientific">candidate division WOR-3 bacterium 4484_18</name>
    <dbReference type="NCBI Taxonomy" id="2020626"/>
    <lineage>
        <taxon>Bacteria</taxon>
        <taxon>Bacteria division WOR-3</taxon>
    </lineage>
</organism>
<feature type="domain" description="Ribosome maturation factor RimP N-terminal" evidence="3">
    <location>
        <begin position="15"/>
        <end position="84"/>
    </location>
</feature>
<dbReference type="EMBL" id="NMUJ01000003">
    <property type="protein sequence ID" value="OYV03507.1"/>
    <property type="molecule type" value="Genomic_DNA"/>
</dbReference>
<dbReference type="PANTHER" id="PTHR33867">
    <property type="entry name" value="RIBOSOME MATURATION FACTOR RIMP"/>
    <property type="match status" value="1"/>
</dbReference>
<evidence type="ECO:0000256" key="1">
    <source>
        <dbReference type="ARBA" id="ARBA00022490"/>
    </source>
</evidence>
<evidence type="ECO:0000259" key="3">
    <source>
        <dbReference type="Pfam" id="PF02576"/>
    </source>
</evidence>
<accession>A0A257LV37</accession>
<dbReference type="GO" id="GO:0000028">
    <property type="term" value="P:ribosomal small subunit assembly"/>
    <property type="evidence" value="ECO:0007669"/>
    <property type="project" value="TreeGrafter"/>
</dbReference>
<dbReference type="Pfam" id="PF02576">
    <property type="entry name" value="RimP_N"/>
    <property type="match status" value="1"/>
</dbReference>
<gene>
    <name evidence="4" type="ORF">CGW93_00290</name>
</gene>
<dbReference type="InterPro" id="IPR028989">
    <property type="entry name" value="RimP_N"/>
</dbReference>
<keyword evidence="2" id="KW-0690">Ribosome biogenesis</keyword>
<reference evidence="5" key="1">
    <citation type="submission" date="2017-07" db="EMBL/GenBank/DDBJ databases">
        <title>Novel pathways for hydrocarbon cycling and metabolic interdependencies in hydrothermal sediment communities.</title>
        <authorList>
            <person name="Dombrowski N."/>
            <person name="Seitz K."/>
            <person name="Teske A."/>
            <person name="Baker B."/>
        </authorList>
    </citation>
    <scope>NUCLEOTIDE SEQUENCE [LARGE SCALE GENOMIC DNA]</scope>
</reference>
<dbReference type="GO" id="GO:0006412">
    <property type="term" value="P:translation"/>
    <property type="evidence" value="ECO:0007669"/>
    <property type="project" value="TreeGrafter"/>
</dbReference>
<evidence type="ECO:0000313" key="4">
    <source>
        <dbReference type="EMBL" id="OYV03507.1"/>
    </source>
</evidence>
<dbReference type="AlphaFoldDB" id="A0A257LV37"/>
<name>A0A257LV37_UNCW3</name>
<dbReference type="SUPFAM" id="SSF75420">
    <property type="entry name" value="YhbC-like, N-terminal domain"/>
    <property type="match status" value="1"/>
</dbReference>
<dbReference type="InterPro" id="IPR035956">
    <property type="entry name" value="RimP_N_sf"/>
</dbReference>
<dbReference type="InterPro" id="IPR003728">
    <property type="entry name" value="Ribosome_maturation_RimP"/>
</dbReference>
<dbReference type="Gene3D" id="3.30.300.70">
    <property type="entry name" value="RimP-like superfamily, N-terminal"/>
    <property type="match status" value="1"/>
</dbReference>
<dbReference type="Proteomes" id="UP000216312">
    <property type="component" value="Unassembled WGS sequence"/>
</dbReference>
<dbReference type="PANTHER" id="PTHR33867:SF1">
    <property type="entry name" value="RIBOSOME MATURATION FACTOR RIMP"/>
    <property type="match status" value="1"/>
</dbReference>